<feature type="region of interest" description="Disordered" evidence="1">
    <location>
        <begin position="37"/>
        <end position="59"/>
    </location>
</feature>
<gene>
    <name evidence="2" type="ORF">GCM10011328_37260</name>
</gene>
<evidence type="ECO:0000313" key="2">
    <source>
        <dbReference type="EMBL" id="GGA58312.1"/>
    </source>
</evidence>
<sequence>MNDFSHLDFQSLGLQSSGPVSRCSPEQRWALALLGDNSPPEEQQAKPKHSNAHRIAVSQPAKNNPILALKLIDRGEPSERAIETLEASHRHLSNFTKQKMKAICSGWECMDTEDRNQEAFTYSTTHQDSNGYRAGFNAALKALEKHVNS</sequence>
<accession>A0ABQ1H5R6</accession>
<dbReference type="RefSeq" id="WP_188475030.1">
    <property type="nucleotide sequence ID" value="NZ_BMFZ01000012.1"/>
</dbReference>
<dbReference type="Proteomes" id="UP000627464">
    <property type="component" value="Unassembled WGS sequence"/>
</dbReference>
<evidence type="ECO:0000256" key="1">
    <source>
        <dbReference type="SAM" id="MobiDB-lite"/>
    </source>
</evidence>
<name>A0ABQ1H5R6_9GAMM</name>
<comment type="caution">
    <text evidence="2">The sequence shown here is derived from an EMBL/GenBank/DDBJ whole genome shotgun (WGS) entry which is preliminary data.</text>
</comment>
<organism evidence="2 3">
    <name type="scientific">Hafnia psychrotolerans</name>
    <dbReference type="NCBI Taxonomy" id="1477018"/>
    <lineage>
        <taxon>Bacteria</taxon>
        <taxon>Pseudomonadati</taxon>
        <taxon>Pseudomonadota</taxon>
        <taxon>Gammaproteobacteria</taxon>
        <taxon>Enterobacterales</taxon>
        <taxon>Hafniaceae</taxon>
        <taxon>Hafnia</taxon>
    </lineage>
</organism>
<evidence type="ECO:0000313" key="3">
    <source>
        <dbReference type="Proteomes" id="UP000627464"/>
    </source>
</evidence>
<keyword evidence="3" id="KW-1185">Reference proteome</keyword>
<protein>
    <submittedName>
        <fullName evidence="2">Uncharacterized protein</fullName>
    </submittedName>
</protein>
<proteinExistence type="predicted"/>
<dbReference type="EMBL" id="BMFZ01000012">
    <property type="protein sequence ID" value="GGA58312.1"/>
    <property type="molecule type" value="Genomic_DNA"/>
</dbReference>
<reference evidence="3" key="1">
    <citation type="journal article" date="2019" name="Int. J. Syst. Evol. Microbiol.">
        <title>The Global Catalogue of Microorganisms (GCM) 10K type strain sequencing project: providing services to taxonomists for standard genome sequencing and annotation.</title>
        <authorList>
            <consortium name="The Broad Institute Genomics Platform"/>
            <consortium name="The Broad Institute Genome Sequencing Center for Infectious Disease"/>
            <person name="Wu L."/>
            <person name="Ma J."/>
        </authorList>
    </citation>
    <scope>NUCLEOTIDE SEQUENCE [LARGE SCALE GENOMIC DNA]</scope>
    <source>
        <strain evidence="3">CGMCC 1.12806</strain>
    </source>
</reference>